<keyword evidence="2 3" id="KW-0413">Isomerase</keyword>
<dbReference type="AlphaFoldDB" id="A0A344LJH0"/>
<dbReference type="CDD" id="cd00311">
    <property type="entry name" value="TIM"/>
    <property type="match status" value="1"/>
</dbReference>
<dbReference type="PROSITE" id="PS51440">
    <property type="entry name" value="TIM_2"/>
    <property type="match status" value="1"/>
</dbReference>
<gene>
    <name evidence="4" type="ORF">A4R43_00445</name>
</gene>
<keyword evidence="3" id="KW-0963">Cytoplasm</keyword>
<keyword evidence="5" id="KW-1185">Reference proteome</keyword>
<dbReference type="InterPro" id="IPR035990">
    <property type="entry name" value="TIM_sf"/>
</dbReference>
<dbReference type="GO" id="GO:0005829">
    <property type="term" value="C:cytosol"/>
    <property type="evidence" value="ECO:0007669"/>
    <property type="project" value="TreeGrafter"/>
</dbReference>
<dbReference type="EMBL" id="CP015163">
    <property type="protein sequence ID" value="AXB48194.1"/>
    <property type="molecule type" value="Genomic_DNA"/>
</dbReference>
<dbReference type="Proteomes" id="UP000250434">
    <property type="component" value="Chromosome"/>
</dbReference>
<reference evidence="4 5" key="1">
    <citation type="submission" date="2016-04" db="EMBL/GenBank/DDBJ databases">
        <title>Complete genome sequence and analysis of deep-sea sediment isolate, Amycolatopsis sp. WP1.</title>
        <authorList>
            <person name="Wang H."/>
            <person name="Chen S."/>
            <person name="Wu Q."/>
        </authorList>
    </citation>
    <scope>NUCLEOTIDE SEQUENCE [LARGE SCALE GENOMIC DNA]</scope>
    <source>
        <strain evidence="4 5">WP1</strain>
    </source>
</reference>
<comment type="subunit">
    <text evidence="3">Homodimer.</text>
</comment>
<dbReference type="GO" id="GO:0004807">
    <property type="term" value="F:triose-phosphate isomerase activity"/>
    <property type="evidence" value="ECO:0007669"/>
    <property type="project" value="UniProtKB-EC"/>
</dbReference>
<dbReference type="Gene3D" id="3.20.20.70">
    <property type="entry name" value="Aldolase class I"/>
    <property type="match status" value="1"/>
</dbReference>
<name>A0A344LJH0_9PSEU</name>
<dbReference type="PANTHER" id="PTHR21139">
    <property type="entry name" value="TRIOSEPHOSPHATE ISOMERASE"/>
    <property type="match status" value="1"/>
</dbReference>
<sequence>MTKTLAEARSYAQTVRQALGDGGIPGVQPFVCPPATALAEVARVFRGSPVLVGAQNAHWADGGAWTGELSVPQVADAGADLVEIGHSERREHFAETDEVVRRKVDAALRHGLIALLCCGEPASTFAAGRSVPHVLAQVESALGGVNDVEDLSRVVIAYEPVWAIGEHGRPAEPAEVAEVHAALADRWPGVRAVLHGGSVNRVNAPRLLELPGVDGVFVGRAAWRAEGFLELLDLARRETAERR</sequence>
<organism evidence="4 5">
    <name type="scientific">Amycolatopsis albispora</name>
    <dbReference type="NCBI Taxonomy" id="1804986"/>
    <lineage>
        <taxon>Bacteria</taxon>
        <taxon>Bacillati</taxon>
        <taxon>Actinomycetota</taxon>
        <taxon>Actinomycetes</taxon>
        <taxon>Pseudonocardiales</taxon>
        <taxon>Pseudonocardiaceae</taxon>
        <taxon>Amycolatopsis</taxon>
    </lineage>
</organism>
<dbReference type="SUPFAM" id="SSF51351">
    <property type="entry name" value="Triosephosphate isomerase (TIM)"/>
    <property type="match status" value="1"/>
</dbReference>
<dbReference type="NCBIfam" id="NF000722">
    <property type="entry name" value="PRK00042.2-1"/>
    <property type="match status" value="1"/>
</dbReference>
<protein>
    <recommendedName>
        <fullName evidence="3">Triosephosphate isomerase</fullName>
        <ecNumber evidence="3">5.3.1.1</ecNumber>
    </recommendedName>
</protein>
<comment type="subcellular location">
    <subcellularLocation>
        <location evidence="3">Cytoplasm</location>
    </subcellularLocation>
</comment>
<proteinExistence type="inferred from homology"/>
<dbReference type="InterPro" id="IPR000652">
    <property type="entry name" value="Triosephosphate_isomerase"/>
</dbReference>
<dbReference type="PANTHER" id="PTHR21139:SF42">
    <property type="entry name" value="TRIOSEPHOSPHATE ISOMERASE"/>
    <property type="match status" value="1"/>
</dbReference>
<comment type="pathway">
    <text evidence="3">Carbohydrate degradation; glycolysis; D-glyceraldehyde 3-phosphate from glycerone phosphate: step 1/1.</text>
</comment>
<dbReference type="GO" id="GO:0019563">
    <property type="term" value="P:glycerol catabolic process"/>
    <property type="evidence" value="ECO:0007669"/>
    <property type="project" value="TreeGrafter"/>
</dbReference>
<comment type="catalytic activity">
    <reaction evidence="3">
        <text>D-glyceraldehyde 3-phosphate = dihydroxyacetone phosphate</text>
        <dbReference type="Rhea" id="RHEA:18585"/>
        <dbReference type="ChEBI" id="CHEBI:57642"/>
        <dbReference type="ChEBI" id="CHEBI:59776"/>
        <dbReference type="EC" id="5.3.1.1"/>
    </reaction>
</comment>
<comment type="pathway">
    <text evidence="3">Carbohydrate biosynthesis; gluconeogenesis.</text>
</comment>
<comment type="similarity">
    <text evidence="1 3">Belongs to the triosephosphate isomerase family.</text>
</comment>
<evidence type="ECO:0000256" key="2">
    <source>
        <dbReference type="ARBA" id="ARBA00023235"/>
    </source>
</evidence>
<dbReference type="RefSeq" id="WP_236808679.1">
    <property type="nucleotide sequence ID" value="NZ_CP015163.1"/>
</dbReference>
<evidence type="ECO:0000256" key="3">
    <source>
        <dbReference type="RuleBase" id="RU363013"/>
    </source>
</evidence>
<evidence type="ECO:0000313" key="4">
    <source>
        <dbReference type="EMBL" id="AXB48194.1"/>
    </source>
</evidence>
<dbReference type="UniPathway" id="UPA00109">
    <property type="reaction ID" value="UER00189"/>
</dbReference>
<evidence type="ECO:0000256" key="1">
    <source>
        <dbReference type="ARBA" id="ARBA00007422"/>
    </source>
</evidence>
<dbReference type="Pfam" id="PF00121">
    <property type="entry name" value="TIM"/>
    <property type="match status" value="1"/>
</dbReference>
<dbReference type="UniPathway" id="UPA00138"/>
<keyword evidence="3" id="KW-0312">Gluconeogenesis</keyword>
<dbReference type="EC" id="5.3.1.1" evidence="3"/>
<dbReference type="GO" id="GO:0006096">
    <property type="term" value="P:glycolytic process"/>
    <property type="evidence" value="ECO:0007669"/>
    <property type="project" value="UniProtKB-UniPathway"/>
</dbReference>
<keyword evidence="3" id="KW-0324">Glycolysis</keyword>
<dbReference type="InterPro" id="IPR013785">
    <property type="entry name" value="Aldolase_TIM"/>
</dbReference>
<dbReference type="GO" id="GO:0006094">
    <property type="term" value="P:gluconeogenesis"/>
    <property type="evidence" value="ECO:0007669"/>
    <property type="project" value="UniProtKB-UniPathway"/>
</dbReference>
<accession>A0A344LJH0</accession>
<dbReference type="KEGG" id="aab:A4R43_00445"/>
<dbReference type="GO" id="GO:0046166">
    <property type="term" value="P:glyceraldehyde-3-phosphate biosynthetic process"/>
    <property type="evidence" value="ECO:0007669"/>
    <property type="project" value="TreeGrafter"/>
</dbReference>
<evidence type="ECO:0000313" key="5">
    <source>
        <dbReference type="Proteomes" id="UP000250434"/>
    </source>
</evidence>